<name>A0A2P5BA20_PARAD</name>
<dbReference type="Proteomes" id="UP000237105">
    <property type="component" value="Unassembled WGS sequence"/>
</dbReference>
<dbReference type="AlphaFoldDB" id="A0A2P5BA20"/>
<comment type="caution">
    <text evidence="2">The sequence shown here is derived from an EMBL/GenBank/DDBJ whole genome shotgun (WGS) entry which is preliminary data.</text>
</comment>
<protein>
    <submittedName>
        <fullName evidence="2">Uncharacterized protein</fullName>
    </submittedName>
</protein>
<sequence>MQYNEHTVLNKHDQTEAVNKSQMHVETDLQVQDQLKSAIDQGGAVIEQQQEDSDIDVTQSGPRSSLEPDVHSESETDEIVEVVDNLRDYTLSRDVTRRQIKPSTRYAQDELMASALNVADTIELEKLTSYIEARKSKDWV</sequence>
<keyword evidence="3" id="KW-1185">Reference proteome</keyword>
<accession>A0A2P5BA20</accession>
<evidence type="ECO:0000256" key="1">
    <source>
        <dbReference type="SAM" id="MobiDB-lite"/>
    </source>
</evidence>
<gene>
    <name evidence="2" type="ORF">PanWU01x14_257450</name>
</gene>
<proteinExistence type="predicted"/>
<evidence type="ECO:0000313" key="2">
    <source>
        <dbReference type="EMBL" id="PON45634.1"/>
    </source>
</evidence>
<organism evidence="2 3">
    <name type="scientific">Parasponia andersonii</name>
    <name type="common">Sponia andersonii</name>
    <dbReference type="NCBI Taxonomy" id="3476"/>
    <lineage>
        <taxon>Eukaryota</taxon>
        <taxon>Viridiplantae</taxon>
        <taxon>Streptophyta</taxon>
        <taxon>Embryophyta</taxon>
        <taxon>Tracheophyta</taxon>
        <taxon>Spermatophyta</taxon>
        <taxon>Magnoliopsida</taxon>
        <taxon>eudicotyledons</taxon>
        <taxon>Gunneridae</taxon>
        <taxon>Pentapetalae</taxon>
        <taxon>rosids</taxon>
        <taxon>fabids</taxon>
        <taxon>Rosales</taxon>
        <taxon>Cannabaceae</taxon>
        <taxon>Parasponia</taxon>
    </lineage>
</organism>
<reference evidence="3" key="1">
    <citation type="submission" date="2016-06" db="EMBL/GenBank/DDBJ databases">
        <title>Parallel loss of symbiosis genes in relatives of nitrogen-fixing non-legume Parasponia.</title>
        <authorList>
            <person name="Van Velzen R."/>
            <person name="Holmer R."/>
            <person name="Bu F."/>
            <person name="Rutten L."/>
            <person name="Van Zeijl A."/>
            <person name="Liu W."/>
            <person name="Santuari L."/>
            <person name="Cao Q."/>
            <person name="Sharma T."/>
            <person name="Shen D."/>
            <person name="Roswanjaya Y."/>
            <person name="Wardhani T."/>
            <person name="Kalhor M.S."/>
            <person name="Jansen J."/>
            <person name="Van den Hoogen J."/>
            <person name="Gungor B."/>
            <person name="Hartog M."/>
            <person name="Hontelez J."/>
            <person name="Verver J."/>
            <person name="Yang W.-C."/>
            <person name="Schijlen E."/>
            <person name="Repin R."/>
            <person name="Schilthuizen M."/>
            <person name="Schranz E."/>
            <person name="Heidstra R."/>
            <person name="Miyata K."/>
            <person name="Fedorova E."/>
            <person name="Kohlen W."/>
            <person name="Bisseling T."/>
            <person name="Smit S."/>
            <person name="Geurts R."/>
        </authorList>
    </citation>
    <scope>NUCLEOTIDE SEQUENCE [LARGE SCALE GENOMIC DNA]</scope>
    <source>
        <strain evidence="3">cv. WU1-14</strain>
    </source>
</reference>
<evidence type="ECO:0000313" key="3">
    <source>
        <dbReference type="Proteomes" id="UP000237105"/>
    </source>
</evidence>
<dbReference type="EMBL" id="JXTB01000326">
    <property type="protein sequence ID" value="PON45634.1"/>
    <property type="molecule type" value="Genomic_DNA"/>
</dbReference>
<feature type="region of interest" description="Disordered" evidence="1">
    <location>
        <begin position="46"/>
        <end position="77"/>
    </location>
</feature>
<dbReference type="OrthoDB" id="2673594at2759"/>